<evidence type="ECO:0000313" key="6">
    <source>
        <dbReference type="Proteomes" id="UP000192582"/>
    </source>
</evidence>
<dbReference type="AlphaFoldDB" id="A0A1W1VUT2"/>
<dbReference type="GO" id="GO:0000166">
    <property type="term" value="F:nucleotide binding"/>
    <property type="evidence" value="ECO:0007669"/>
    <property type="project" value="InterPro"/>
</dbReference>
<reference evidence="5 6" key="1">
    <citation type="submission" date="2017-04" db="EMBL/GenBank/DDBJ databases">
        <authorList>
            <person name="Afonso C.L."/>
            <person name="Miller P.J."/>
            <person name="Scott M.A."/>
            <person name="Spackman E."/>
            <person name="Goraichik I."/>
            <person name="Dimitrov K.M."/>
            <person name="Suarez D.L."/>
            <person name="Swayne D.E."/>
        </authorList>
    </citation>
    <scope>NUCLEOTIDE SEQUENCE [LARGE SCALE GENOMIC DNA]</scope>
    <source>
        <strain evidence="5 6">KR-140</strain>
    </source>
</reference>
<evidence type="ECO:0000256" key="1">
    <source>
        <dbReference type="ARBA" id="ARBA00010928"/>
    </source>
</evidence>
<dbReference type="OrthoDB" id="455005at2"/>
<feature type="domain" description="4-carboxy-2-hydroxymuconate-6-semialdehyde dehydrogenase-like C-terminal" evidence="4">
    <location>
        <begin position="130"/>
        <end position="239"/>
    </location>
</feature>
<dbReference type="STRING" id="695939.SAMN00790413_06334"/>
<dbReference type="InterPro" id="IPR051317">
    <property type="entry name" value="Gfo/Idh/MocA_oxidoreduct"/>
</dbReference>
<gene>
    <name evidence="5" type="ORF">SAMN00790413_06334</name>
</gene>
<comment type="similarity">
    <text evidence="1">Belongs to the Gfo/Idh/MocA family.</text>
</comment>
<dbReference type="PANTHER" id="PTHR43708:SF5">
    <property type="entry name" value="CONSERVED EXPRESSED OXIDOREDUCTASE (EUROFUNG)-RELATED"/>
    <property type="match status" value="1"/>
</dbReference>
<dbReference type="Gene3D" id="3.30.360.10">
    <property type="entry name" value="Dihydrodipicolinate Reductase, domain 2"/>
    <property type="match status" value="1"/>
</dbReference>
<keyword evidence="6" id="KW-1185">Reference proteome</keyword>
<dbReference type="PANTHER" id="PTHR43708">
    <property type="entry name" value="CONSERVED EXPRESSED OXIDOREDUCTASE (EUROFUNG)"/>
    <property type="match status" value="1"/>
</dbReference>
<evidence type="ECO:0000256" key="2">
    <source>
        <dbReference type="ARBA" id="ARBA00023002"/>
    </source>
</evidence>
<dbReference type="Proteomes" id="UP000192582">
    <property type="component" value="Unassembled WGS sequence"/>
</dbReference>
<evidence type="ECO:0000259" key="3">
    <source>
        <dbReference type="Pfam" id="PF01408"/>
    </source>
</evidence>
<sequence length="330" mass="36912">MNVALLGSGSIAEDHAQAIHELQESRPDLTLHTVMGPQREAVESFARGHGAVHATTDLDALLGTPQIDAVIICSPSEHHAAQTERCLRAGKHVLCEIPLALSLAETDRLIAVAHEMDRRLMVGHTQRYWPSSQKARQQVVAGELQPHSLVGRHLFLRRDTVNWKGHRRDWTDNLLWHHACHSVDLALWLLGTEAQSAVSQVAPPSGPLRIPMDLTISLRTPQDQIATLALSYNAHLPFHDYLLMGKEDALLLTEHGIQSRQGHLALAHQRRPILEQDAEFFAAIREQREPAVSARSVRPAMWALQAAQDQLDTLMREREQRFSQPNGKSR</sequence>
<dbReference type="SUPFAM" id="SSF55347">
    <property type="entry name" value="Glyceraldehyde-3-phosphate dehydrogenase-like, C-terminal domain"/>
    <property type="match status" value="1"/>
</dbReference>
<accession>A0A1W1VUT2</accession>
<proteinExistence type="inferred from homology"/>
<evidence type="ECO:0000313" key="5">
    <source>
        <dbReference type="EMBL" id="SMB97086.1"/>
    </source>
</evidence>
<protein>
    <submittedName>
        <fullName evidence="5">2-hydroxy-4-carboxymuconate semialdehyde hemiacetal dehydrogenase</fullName>
    </submittedName>
</protein>
<keyword evidence="2" id="KW-0560">Oxidoreductase</keyword>
<feature type="domain" description="Gfo/Idh/MocA-like oxidoreductase N-terminal" evidence="3">
    <location>
        <begin position="1"/>
        <end position="124"/>
    </location>
</feature>
<dbReference type="Pfam" id="PF01408">
    <property type="entry name" value="GFO_IDH_MocA"/>
    <property type="match status" value="1"/>
</dbReference>
<dbReference type="Gene3D" id="3.40.50.720">
    <property type="entry name" value="NAD(P)-binding Rossmann-like Domain"/>
    <property type="match status" value="1"/>
</dbReference>
<dbReference type="RefSeq" id="WP_084051170.1">
    <property type="nucleotide sequence ID" value="NZ_FWWU01000010.1"/>
</dbReference>
<dbReference type="InterPro" id="IPR000683">
    <property type="entry name" value="Gfo/Idh/MocA-like_OxRdtase_N"/>
</dbReference>
<dbReference type="EMBL" id="FWWU01000010">
    <property type="protein sequence ID" value="SMB97086.1"/>
    <property type="molecule type" value="Genomic_DNA"/>
</dbReference>
<dbReference type="GO" id="GO:0016491">
    <property type="term" value="F:oxidoreductase activity"/>
    <property type="evidence" value="ECO:0007669"/>
    <property type="project" value="UniProtKB-KW"/>
</dbReference>
<dbReference type="InterPro" id="IPR036291">
    <property type="entry name" value="NAD(P)-bd_dom_sf"/>
</dbReference>
<dbReference type="SUPFAM" id="SSF51735">
    <property type="entry name" value="NAD(P)-binding Rossmann-fold domains"/>
    <property type="match status" value="1"/>
</dbReference>
<name>A0A1W1VUT2_9DEIO</name>
<dbReference type="Pfam" id="PF19858">
    <property type="entry name" value="OxRdtase_C"/>
    <property type="match status" value="1"/>
</dbReference>
<evidence type="ECO:0000259" key="4">
    <source>
        <dbReference type="Pfam" id="PF19858"/>
    </source>
</evidence>
<dbReference type="InterPro" id="IPR045560">
    <property type="entry name" value="LigC_C"/>
</dbReference>
<organism evidence="5 6">
    <name type="scientific">Deinococcus hopiensis KR-140</name>
    <dbReference type="NCBI Taxonomy" id="695939"/>
    <lineage>
        <taxon>Bacteria</taxon>
        <taxon>Thermotogati</taxon>
        <taxon>Deinococcota</taxon>
        <taxon>Deinococci</taxon>
        <taxon>Deinococcales</taxon>
        <taxon>Deinococcaceae</taxon>
        <taxon>Deinococcus</taxon>
    </lineage>
</organism>